<evidence type="ECO:0000256" key="7">
    <source>
        <dbReference type="RuleBase" id="RU000471"/>
    </source>
</evidence>
<feature type="transmembrane region" description="Helical" evidence="9">
    <location>
        <begin position="132"/>
        <end position="152"/>
    </location>
</feature>
<organism evidence="10">
    <name type="scientific">Longicollum sp.</name>
    <name type="common">in: thorny-headed worms</name>
    <dbReference type="NCBI Taxonomy" id="3073164"/>
    <lineage>
        <taxon>Eukaryota</taxon>
        <taxon>Metazoa</taxon>
        <taxon>Spiralia</taxon>
        <taxon>Lophotrochozoa</taxon>
        <taxon>Acanthocephala</taxon>
        <taxon>Palaeacanthocephala</taxon>
        <taxon>Echinorhynchida</taxon>
        <taxon>Pomphorhynchidae</taxon>
        <taxon>Longicollum</taxon>
    </lineage>
</organism>
<dbReference type="GO" id="GO:0008137">
    <property type="term" value="F:NADH dehydrogenase (ubiquinone) activity"/>
    <property type="evidence" value="ECO:0007669"/>
    <property type="project" value="UniProtKB-EC"/>
</dbReference>
<keyword evidence="5 9" id="KW-1133">Transmembrane helix</keyword>
<keyword evidence="8" id="KW-0830">Ubiquinone</keyword>
<evidence type="ECO:0000256" key="3">
    <source>
        <dbReference type="ARBA" id="ARBA00021009"/>
    </source>
</evidence>
<dbReference type="GO" id="GO:0009060">
    <property type="term" value="P:aerobic respiration"/>
    <property type="evidence" value="ECO:0007669"/>
    <property type="project" value="TreeGrafter"/>
</dbReference>
<evidence type="ECO:0000256" key="1">
    <source>
        <dbReference type="ARBA" id="ARBA00004141"/>
    </source>
</evidence>
<dbReference type="AlphaFoldDB" id="A0AA49K494"/>
<dbReference type="GO" id="GO:0003954">
    <property type="term" value="F:NADH dehydrogenase activity"/>
    <property type="evidence" value="ECO:0007669"/>
    <property type="project" value="TreeGrafter"/>
</dbReference>
<keyword evidence="6 9" id="KW-0472">Membrane</keyword>
<dbReference type="InterPro" id="IPR001694">
    <property type="entry name" value="NADH_UbQ_OxRdtase_su1/FPO"/>
</dbReference>
<evidence type="ECO:0000313" key="10">
    <source>
        <dbReference type="EMBL" id="WKY96618.1"/>
    </source>
</evidence>
<reference evidence="10" key="1">
    <citation type="submission" date="2023-06" db="EMBL/GenBank/DDBJ databases">
        <title>COMPLETE SEQUENCE AND GENE ORGANIZATION OF THE MITOCHONDRIAL GENOME OF Longicollum sp.</title>
        <authorList>
            <person name="Ren Z."/>
            <person name="Fu P."/>
        </authorList>
    </citation>
    <scope>NUCLEOTIDE SEQUENCE</scope>
</reference>
<evidence type="ECO:0000256" key="9">
    <source>
        <dbReference type="SAM" id="Phobius"/>
    </source>
</evidence>
<feature type="transmembrane region" description="Helical" evidence="9">
    <location>
        <begin position="97"/>
        <end position="120"/>
    </location>
</feature>
<feature type="transmembrane region" description="Helical" evidence="9">
    <location>
        <begin position="224"/>
        <end position="257"/>
    </location>
</feature>
<evidence type="ECO:0000256" key="5">
    <source>
        <dbReference type="ARBA" id="ARBA00022989"/>
    </source>
</evidence>
<dbReference type="EC" id="7.1.1.2" evidence="8"/>
<dbReference type="Pfam" id="PF00146">
    <property type="entry name" value="NADHdh"/>
    <property type="match status" value="1"/>
</dbReference>
<evidence type="ECO:0000256" key="4">
    <source>
        <dbReference type="ARBA" id="ARBA00022692"/>
    </source>
</evidence>
<dbReference type="GO" id="GO:0005743">
    <property type="term" value="C:mitochondrial inner membrane"/>
    <property type="evidence" value="ECO:0007669"/>
    <property type="project" value="UniProtKB-SubCell"/>
</dbReference>
<geneLocation type="mitochondrion" evidence="10"/>
<feature type="transmembrane region" description="Helical" evidence="9">
    <location>
        <begin position="6"/>
        <end position="25"/>
    </location>
</feature>
<comment type="similarity">
    <text evidence="2 7">Belongs to the complex I subunit 1 family.</text>
</comment>
<comment type="subcellular location">
    <subcellularLocation>
        <location evidence="1">Membrane</location>
        <topology evidence="1">Multi-pass membrane protein</topology>
    </subcellularLocation>
    <subcellularLocation>
        <location evidence="7">Mitochondrion inner membrane</location>
        <topology evidence="7">Multi-pass membrane protein</topology>
    </subcellularLocation>
</comment>
<feature type="transmembrane region" description="Helical" evidence="9">
    <location>
        <begin position="68"/>
        <end position="90"/>
    </location>
</feature>
<dbReference type="EMBL" id="OR215045">
    <property type="protein sequence ID" value="WKY96618.1"/>
    <property type="molecule type" value="Genomic_DNA"/>
</dbReference>
<keyword evidence="7" id="KW-0520">NAD</keyword>
<sequence length="309" mass="33307">MNVGFQVLLALVLLGYFTLLERKLLGYGQLRKGPNKGVVLGLVQPLLDGFKLFMKGFVGVYWGGSGSFYVMPGLGLVIVLFLWGAVYGMVGVWHLAGVLYVVMFLSALVSLLFFMSGWVSGCGYGGVGALRALAQALTYEGVMVFMLMSVMALNFSSSFIEGSFMLGIKMVVMAMLVVSVVMESSRTPVDFVEGESELVSGLATEFGGLSFTFLFLIEYGVMSFYALVVALVWSGMGGISVGVVMSSLALMVLLNWLRLSLPRSRYDLVMEWGWKVAMGLVFFVLVFISSAVSFFFGAGEGLVDVEGGG</sequence>
<proteinExistence type="inferred from homology"/>
<evidence type="ECO:0000256" key="2">
    <source>
        <dbReference type="ARBA" id="ARBA00010535"/>
    </source>
</evidence>
<keyword evidence="4 7" id="KW-0812">Transmembrane</keyword>
<evidence type="ECO:0000256" key="6">
    <source>
        <dbReference type="ARBA" id="ARBA00023136"/>
    </source>
</evidence>
<feature type="transmembrane region" description="Helical" evidence="9">
    <location>
        <begin position="164"/>
        <end position="182"/>
    </location>
</feature>
<feature type="transmembrane region" description="Helical" evidence="9">
    <location>
        <begin position="277"/>
        <end position="296"/>
    </location>
</feature>
<keyword evidence="8 10" id="KW-0496">Mitochondrion</keyword>
<dbReference type="PANTHER" id="PTHR11432:SF3">
    <property type="entry name" value="NADH-UBIQUINONE OXIDOREDUCTASE CHAIN 1"/>
    <property type="match status" value="1"/>
</dbReference>
<protein>
    <recommendedName>
        <fullName evidence="3 8">NADH-ubiquinone oxidoreductase chain 1</fullName>
        <ecNumber evidence="8">7.1.1.2</ecNumber>
    </recommendedName>
</protein>
<accession>A0AA49K494</accession>
<comment type="catalytic activity">
    <reaction evidence="8">
        <text>a ubiquinone + NADH + 5 H(+)(in) = a ubiquinol + NAD(+) + 4 H(+)(out)</text>
        <dbReference type="Rhea" id="RHEA:29091"/>
        <dbReference type="Rhea" id="RHEA-COMP:9565"/>
        <dbReference type="Rhea" id="RHEA-COMP:9566"/>
        <dbReference type="ChEBI" id="CHEBI:15378"/>
        <dbReference type="ChEBI" id="CHEBI:16389"/>
        <dbReference type="ChEBI" id="CHEBI:17976"/>
        <dbReference type="ChEBI" id="CHEBI:57540"/>
        <dbReference type="ChEBI" id="CHEBI:57945"/>
        <dbReference type="EC" id="7.1.1.2"/>
    </reaction>
</comment>
<gene>
    <name evidence="10" type="primary">nad1</name>
</gene>
<dbReference type="PANTHER" id="PTHR11432">
    <property type="entry name" value="NADH DEHYDROGENASE SUBUNIT 1"/>
    <property type="match status" value="1"/>
</dbReference>
<name>A0AA49K494_9BILA</name>
<evidence type="ECO:0000256" key="8">
    <source>
        <dbReference type="RuleBase" id="RU000473"/>
    </source>
</evidence>